<dbReference type="Proteomes" id="UP001310386">
    <property type="component" value="Unassembled WGS sequence"/>
</dbReference>
<dbReference type="SUPFAM" id="SSF51261">
    <property type="entry name" value="Duplicated hybrid motif"/>
    <property type="match status" value="1"/>
</dbReference>
<keyword evidence="1" id="KW-0175">Coiled coil</keyword>
<dbReference type="PANTHER" id="PTHR21666:SF286">
    <property type="entry name" value="LIPOPROTEIN NLPD"/>
    <property type="match status" value="1"/>
</dbReference>
<dbReference type="PANTHER" id="PTHR21666">
    <property type="entry name" value="PEPTIDASE-RELATED"/>
    <property type="match status" value="1"/>
</dbReference>
<dbReference type="EMBL" id="JAYJLD010000004">
    <property type="protein sequence ID" value="MEB3100893.1"/>
    <property type="molecule type" value="Genomic_DNA"/>
</dbReference>
<keyword evidence="2" id="KW-1133">Transmembrane helix</keyword>
<gene>
    <name evidence="4" type="ORF">VF724_04380</name>
</gene>
<dbReference type="InterPro" id="IPR050570">
    <property type="entry name" value="Cell_wall_metabolism_enzyme"/>
</dbReference>
<name>A0ABU5ZFD2_9BACL</name>
<feature type="domain" description="M23ase beta-sheet core" evidence="3">
    <location>
        <begin position="234"/>
        <end position="328"/>
    </location>
</feature>
<organism evidence="4 5">
    <name type="scientific">Ferviditalea candida</name>
    <dbReference type="NCBI Taxonomy" id="3108399"/>
    <lineage>
        <taxon>Bacteria</taxon>
        <taxon>Bacillati</taxon>
        <taxon>Bacillota</taxon>
        <taxon>Bacilli</taxon>
        <taxon>Bacillales</taxon>
        <taxon>Paenibacillaceae</taxon>
        <taxon>Ferviditalea</taxon>
    </lineage>
</organism>
<dbReference type="CDD" id="cd12797">
    <property type="entry name" value="M23_peptidase"/>
    <property type="match status" value="1"/>
</dbReference>
<evidence type="ECO:0000313" key="4">
    <source>
        <dbReference type="EMBL" id="MEB3100893.1"/>
    </source>
</evidence>
<dbReference type="RefSeq" id="WP_371753007.1">
    <property type="nucleotide sequence ID" value="NZ_JAYJLD010000004.1"/>
</dbReference>
<dbReference type="InterPro" id="IPR011055">
    <property type="entry name" value="Dup_hybrid_motif"/>
</dbReference>
<evidence type="ECO:0000256" key="2">
    <source>
        <dbReference type="SAM" id="Phobius"/>
    </source>
</evidence>
<keyword evidence="2" id="KW-0812">Transmembrane</keyword>
<keyword evidence="2" id="KW-0472">Membrane</keyword>
<proteinExistence type="predicted"/>
<reference evidence="4" key="1">
    <citation type="submission" date="2023-12" db="EMBL/GenBank/DDBJ databases">
        <title>Fervidustalea candida gen. nov., sp. nov., a novel member of the family Paenibacillaceae isolated from a geothermal area.</title>
        <authorList>
            <person name="Li W.-J."/>
            <person name="Jiao J.-Y."/>
            <person name="Chen Y."/>
        </authorList>
    </citation>
    <scope>NUCLEOTIDE SEQUENCE</scope>
    <source>
        <strain evidence="4">SYSU GA230002</strain>
    </source>
</reference>
<feature type="transmembrane region" description="Helical" evidence="2">
    <location>
        <begin position="30"/>
        <end position="52"/>
    </location>
</feature>
<evidence type="ECO:0000313" key="5">
    <source>
        <dbReference type="Proteomes" id="UP001310386"/>
    </source>
</evidence>
<dbReference type="Gene3D" id="2.70.70.10">
    <property type="entry name" value="Glucose Permease (Domain IIA)"/>
    <property type="match status" value="1"/>
</dbReference>
<protein>
    <submittedName>
        <fullName evidence="4">Peptidoglycan DD-metalloendopeptidase family protein</fullName>
    </submittedName>
</protein>
<keyword evidence="5" id="KW-1185">Reference proteome</keyword>
<dbReference type="Pfam" id="PF01551">
    <property type="entry name" value="Peptidase_M23"/>
    <property type="match status" value="1"/>
</dbReference>
<evidence type="ECO:0000259" key="3">
    <source>
        <dbReference type="Pfam" id="PF01551"/>
    </source>
</evidence>
<evidence type="ECO:0000256" key="1">
    <source>
        <dbReference type="SAM" id="Coils"/>
    </source>
</evidence>
<sequence length="335" mass="37133">MKLKWDSRQFTFMVIPEANRSVVRFRVPGLILYLIPAVLITLVGALLIFFFLNDYNIHAKNLMKRDLIDKTSAYENKLKNKDNTIDKLQNQVIQLSQQADEMKTKVEELKKLEQELKTLGKVGSTSTKVKPVAVLSADNTPASHGQADQTGMGGVTEAISDQDIQQLLTNTSSTFSSLGEDIDNLMDSLGDARQKLLDKQYLLRVTPSIWPTISNRITSGFGYRVDPFTGRPGFHSGVDIGGNLNDPVYVTAEGIVETTGYDVFHGRNIIVKHANGIKTWYMHLNQILVTEGQKVGKGEVIGRLGSTGRSTGPHLHYQVVKRGKTVNPMAYLTPS</sequence>
<dbReference type="InterPro" id="IPR016047">
    <property type="entry name" value="M23ase_b-sheet_dom"/>
</dbReference>
<feature type="coiled-coil region" evidence="1">
    <location>
        <begin position="71"/>
        <end position="122"/>
    </location>
</feature>
<accession>A0ABU5ZFD2</accession>
<comment type="caution">
    <text evidence="4">The sequence shown here is derived from an EMBL/GenBank/DDBJ whole genome shotgun (WGS) entry which is preliminary data.</text>
</comment>